<proteinExistence type="predicted"/>
<keyword evidence="2" id="KW-1185">Reference proteome</keyword>
<accession>X7EHU9</accession>
<protein>
    <submittedName>
        <fullName evidence="1">Uncharacterized protein</fullName>
    </submittedName>
</protein>
<reference evidence="1 2" key="1">
    <citation type="submission" date="2014-01" db="EMBL/GenBank/DDBJ databases">
        <title>Roseivivax halodurans JCM 10272 Genome Sequencing.</title>
        <authorList>
            <person name="Lai Q."/>
            <person name="Li G."/>
            <person name="Shao Z."/>
        </authorList>
    </citation>
    <scope>NUCLEOTIDE SEQUENCE [LARGE SCALE GENOMIC DNA]</scope>
    <source>
        <strain evidence="1 2">JCM 10272</strain>
    </source>
</reference>
<dbReference type="EMBL" id="JALZ01000009">
    <property type="protein sequence ID" value="ETX14718.1"/>
    <property type="molecule type" value="Genomic_DNA"/>
</dbReference>
<gene>
    <name evidence="1" type="ORF">OCH239_22015</name>
</gene>
<organism evidence="1 2">
    <name type="scientific">Roseivivax halodurans JCM 10272</name>
    <dbReference type="NCBI Taxonomy" id="1449350"/>
    <lineage>
        <taxon>Bacteria</taxon>
        <taxon>Pseudomonadati</taxon>
        <taxon>Pseudomonadota</taxon>
        <taxon>Alphaproteobacteria</taxon>
        <taxon>Rhodobacterales</taxon>
        <taxon>Roseobacteraceae</taxon>
        <taxon>Roseivivax</taxon>
    </lineage>
</organism>
<sequence length="75" mass="8243">MWRIASVLSVPISHFFENLDLTDAETSGADPGTAHLTPSQARELAHIFTTLDTSRREAVMAFLRSLAQTGQDVRS</sequence>
<dbReference type="AlphaFoldDB" id="X7EHU9"/>
<comment type="caution">
    <text evidence="1">The sequence shown here is derived from an EMBL/GenBank/DDBJ whole genome shotgun (WGS) entry which is preliminary data.</text>
</comment>
<dbReference type="eggNOG" id="COG1396">
    <property type="taxonomic scope" value="Bacteria"/>
</dbReference>
<dbReference type="STRING" id="1449350.OCH239_22015"/>
<evidence type="ECO:0000313" key="2">
    <source>
        <dbReference type="Proteomes" id="UP000022447"/>
    </source>
</evidence>
<evidence type="ECO:0000313" key="1">
    <source>
        <dbReference type="EMBL" id="ETX14718.1"/>
    </source>
</evidence>
<name>X7EHU9_9RHOB</name>
<dbReference type="Proteomes" id="UP000022447">
    <property type="component" value="Unassembled WGS sequence"/>
</dbReference>